<dbReference type="GeneID" id="8852153"/>
<reference evidence="2 3" key="1">
    <citation type="journal article" date="2010" name="Cell">
        <title>The genome of Naegleria gruberi illuminates early eukaryotic versatility.</title>
        <authorList>
            <person name="Fritz-Laylin L.K."/>
            <person name="Prochnik S.E."/>
            <person name="Ginger M.L."/>
            <person name="Dacks J.B."/>
            <person name="Carpenter M.L."/>
            <person name="Field M.C."/>
            <person name="Kuo A."/>
            <person name="Paredez A."/>
            <person name="Chapman J."/>
            <person name="Pham J."/>
            <person name="Shu S."/>
            <person name="Neupane R."/>
            <person name="Cipriano M."/>
            <person name="Mancuso J."/>
            <person name="Tu H."/>
            <person name="Salamov A."/>
            <person name="Lindquist E."/>
            <person name="Shapiro H."/>
            <person name="Lucas S."/>
            <person name="Grigoriev I.V."/>
            <person name="Cande W.Z."/>
            <person name="Fulton C."/>
            <person name="Rokhsar D.S."/>
            <person name="Dawson S.C."/>
        </authorList>
    </citation>
    <scope>NUCLEOTIDE SEQUENCE [LARGE SCALE GENOMIC DNA]</scope>
    <source>
        <strain evidence="2 3">NEG-M</strain>
    </source>
</reference>
<dbReference type="Proteomes" id="UP000006671">
    <property type="component" value="Unassembled WGS sequence"/>
</dbReference>
<dbReference type="GO" id="GO:0009395">
    <property type="term" value="P:phospholipid catabolic process"/>
    <property type="evidence" value="ECO:0007669"/>
    <property type="project" value="TreeGrafter"/>
</dbReference>
<dbReference type="InParanoid" id="D2VII2"/>
<dbReference type="PANTHER" id="PTHR31956:SF8">
    <property type="entry name" value="ACID PHOSPHATASE PHOA (AFU_ORTHOLOGUE AFUA_1G03570)"/>
    <property type="match status" value="1"/>
</dbReference>
<dbReference type="EMBL" id="GG738874">
    <property type="protein sequence ID" value="EFC43365.1"/>
    <property type="molecule type" value="Genomic_DNA"/>
</dbReference>
<dbReference type="KEGG" id="ngr:NAEGRDRAFT_80092"/>
<dbReference type="InterPro" id="IPR007312">
    <property type="entry name" value="Phosphoesterase"/>
</dbReference>
<dbReference type="Gene3D" id="3.40.720.10">
    <property type="entry name" value="Alkaline Phosphatase, subunit A"/>
    <property type="match status" value="1"/>
</dbReference>
<dbReference type="STRING" id="5762.D2VII2"/>
<dbReference type="RefSeq" id="XP_002676109.1">
    <property type="nucleotide sequence ID" value="XM_002676063.1"/>
</dbReference>
<dbReference type="InterPro" id="IPR017850">
    <property type="entry name" value="Alkaline_phosphatase_core_sf"/>
</dbReference>
<organism evidence="3">
    <name type="scientific">Naegleria gruberi</name>
    <name type="common">Amoeba</name>
    <dbReference type="NCBI Taxonomy" id="5762"/>
    <lineage>
        <taxon>Eukaryota</taxon>
        <taxon>Discoba</taxon>
        <taxon>Heterolobosea</taxon>
        <taxon>Tetramitia</taxon>
        <taxon>Eutetramitia</taxon>
        <taxon>Vahlkampfiidae</taxon>
        <taxon>Naegleria</taxon>
    </lineage>
</organism>
<evidence type="ECO:0000313" key="3">
    <source>
        <dbReference type="Proteomes" id="UP000006671"/>
    </source>
</evidence>
<dbReference type="AlphaFoldDB" id="D2VII2"/>
<protein>
    <submittedName>
        <fullName evidence="2">Phosphoesterase</fullName>
    </submittedName>
</protein>
<gene>
    <name evidence="2" type="ORF">NAEGRDRAFT_80092</name>
</gene>
<proteinExistence type="predicted"/>
<name>D2VII2_NAEGR</name>
<dbReference type="GO" id="GO:0016788">
    <property type="term" value="F:hydrolase activity, acting on ester bonds"/>
    <property type="evidence" value="ECO:0007669"/>
    <property type="project" value="InterPro"/>
</dbReference>
<keyword evidence="3" id="KW-1185">Reference proteome</keyword>
<dbReference type="PANTHER" id="PTHR31956">
    <property type="entry name" value="NON-SPECIFIC PHOSPHOLIPASE C4-RELATED"/>
    <property type="match status" value="1"/>
</dbReference>
<dbReference type="VEuPathDB" id="AmoebaDB:NAEGRDRAFT_80092"/>
<accession>D2VII2</accession>
<evidence type="ECO:0000313" key="2">
    <source>
        <dbReference type="EMBL" id="EFC43365.1"/>
    </source>
</evidence>
<dbReference type="OMA" id="ARKHNPW"/>
<sequence>MQNIPKMRQSLIFAIIGCLMVAMMMMMVVDGAVQMRGASAAASSSSSVKATNGTKPGTFERILVVNFENQPLELTMMHEYFRQVATKIGTLLSEYYGVTHPSQPNYLSQIAGDYFKHNTDSNVNVNATTIVDLLEAKGLTWKSYQENYPKENSGTGNCFIAQYSTDKKYYRKHNPFMTFDNIRNNPNRCKNIVSSDQLDLDIASGNLPNLMYYTPNIDNDAHNTGLDYANNYLAQWLPPKLNNPKFMKGTLIFITFDEDDYMFRNHIYAVAIGDMVQPGGVDKNTYNHFSLLRTIEDNFQLGNLGRNDALASSFNCFKN</sequence>
<dbReference type="Pfam" id="PF04185">
    <property type="entry name" value="Phosphoesterase"/>
    <property type="match status" value="1"/>
</dbReference>
<dbReference type="eggNOG" id="ENOG502QSRP">
    <property type="taxonomic scope" value="Eukaryota"/>
</dbReference>
<evidence type="ECO:0000256" key="1">
    <source>
        <dbReference type="ARBA" id="ARBA00022801"/>
    </source>
</evidence>
<dbReference type="OrthoDB" id="5135119at2759"/>
<keyword evidence="1" id="KW-0378">Hydrolase</keyword>